<keyword evidence="3" id="KW-1185">Reference proteome</keyword>
<organism evidence="2 3">
    <name type="scientific">Rangifer tarandus platyrhynchus</name>
    <name type="common">Svalbard reindeer</name>
    <dbReference type="NCBI Taxonomy" id="3082113"/>
    <lineage>
        <taxon>Eukaryota</taxon>
        <taxon>Metazoa</taxon>
        <taxon>Chordata</taxon>
        <taxon>Craniata</taxon>
        <taxon>Vertebrata</taxon>
        <taxon>Euteleostomi</taxon>
        <taxon>Mammalia</taxon>
        <taxon>Eutheria</taxon>
        <taxon>Laurasiatheria</taxon>
        <taxon>Artiodactyla</taxon>
        <taxon>Ruminantia</taxon>
        <taxon>Pecora</taxon>
        <taxon>Cervidae</taxon>
        <taxon>Odocoileinae</taxon>
        <taxon>Rangifer</taxon>
    </lineage>
</organism>
<evidence type="ECO:0000313" key="2">
    <source>
        <dbReference type="EMBL" id="CAI9158803.1"/>
    </source>
</evidence>
<sequence length="141" mass="15442">MAEERTERQSFHSAAQIPFISLPRGWGCSFAQDWVPRRPKVKACPWGEARRREGKKKKSPAVISPVVSRHRRNIQVWGKTYPGCRRVGSGDSRGAEGSGDSRGAEDQNKFLTAGKGEAGRPVAAPGDPRRIACAPKGQESF</sequence>
<dbReference type="EMBL" id="OX459954">
    <property type="protein sequence ID" value="CAI9158803.1"/>
    <property type="molecule type" value="Genomic_DNA"/>
</dbReference>
<reference evidence="2" key="1">
    <citation type="submission" date="2023-04" db="EMBL/GenBank/DDBJ databases">
        <authorList>
            <consortium name="ELIXIR-Norway"/>
        </authorList>
    </citation>
    <scope>NUCLEOTIDE SEQUENCE [LARGE SCALE GENOMIC DNA]</scope>
</reference>
<evidence type="ECO:0000313" key="3">
    <source>
        <dbReference type="Proteomes" id="UP001176941"/>
    </source>
</evidence>
<dbReference type="Proteomes" id="UP001176941">
    <property type="component" value="Chromosome 18"/>
</dbReference>
<gene>
    <name evidence="2" type="ORF">MRATA1EN1_LOCUS7765</name>
</gene>
<evidence type="ECO:0000256" key="1">
    <source>
        <dbReference type="SAM" id="MobiDB-lite"/>
    </source>
</evidence>
<feature type="region of interest" description="Disordered" evidence="1">
    <location>
        <begin position="81"/>
        <end position="141"/>
    </location>
</feature>
<protein>
    <submittedName>
        <fullName evidence="2">Uncharacterized protein</fullName>
    </submittedName>
</protein>
<name>A0ABN8YB74_RANTA</name>
<proteinExistence type="predicted"/>
<accession>A0ABN8YB74</accession>